<reference evidence="7 8" key="1">
    <citation type="submission" date="2019-08" db="EMBL/GenBank/DDBJ databases">
        <title>Highly reduced genomes of protist endosymbionts show evolutionary convergence.</title>
        <authorList>
            <person name="George E."/>
            <person name="Husnik F."/>
            <person name="Tashyreva D."/>
            <person name="Prokopchuk G."/>
            <person name="Horak A."/>
            <person name="Kwong W.K."/>
            <person name="Lukes J."/>
            <person name="Keeling P.J."/>
        </authorList>
    </citation>
    <scope>NUCLEOTIDE SEQUENCE [LARGE SCALE GENOMIC DNA]</scope>
    <source>
        <strain evidence="7">1604HC</strain>
    </source>
</reference>
<dbReference type="InterPro" id="IPR047865">
    <property type="entry name" value="Ribosomal_uL10_bac_type"/>
</dbReference>
<keyword evidence="8" id="KW-1185">Reference proteome</keyword>
<dbReference type="Gene3D" id="3.30.70.1730">
    <property type="match status" value="1"/>
</dbReference>
<dbReference type="RefSeq" id="WP_148972353.1">
    <property type="nucleotide sequence ID" value="NZ_CP043314.1"/>
</dbReference>
<dbReference type="Proteomes" id="UP000324924">
    <property type="component" value="Chromosome"/>
</dbReference>
<evidence type="ECO:0000256" key="5">
    <source>
        <dbReference type="ARBA" id="ARBA00035202"/>
    </source>
</evidence>
<evidence type="ECO:0000256" key="4">
    <source>
        <dbReference type="ARBA" id="ARBA00023274"/>
    </source>
</evidence>
<evidence type="ECO:0000313" key="8">
    <source>
        <dbReference type="Proteomes" id="UP000324924"/>
    </source>
</evidence>
<evidence type="ECO:0000256" key="1">
    <source>
        <dbReference type="ARBA" id="ARBA00002633"/>
    </source>
</evidence>
<dbReference type="OrthoDB" id="7165500at2"/>
<protein>
    <recommendedName>
        <fullName evidence="5">Large ribosomal subunit protein uL10</fullName>
    </recommendedName>
    <alternativeName>
        <fullName evidence="6">50S ribosomal protein L10</fullName>
    </alternativeName>
</protein>
<comment type="similarity">
    <text evidence="2">Belongs to the universal ribosomal protein uL10 family.</text>
</comment>
<evidence type="ECO:0000256" key="2">
    <source>
        <dbReference type="ARBA" id="ARBA00008889"/>
    </source>
</evidence>
<evidence type="ECO:0000256" key="3">
    <source>
        <dbReference type="ARBA" id="ARBA00022980"/>
    </source>
</evidence>
<name>A0A5C0UHQ0_9PROT</name>
<dbReference type="InterPro" id="IPR043141">
    <property type="entry name" value="Ribosomal_uL10-like_sf"/>
</dbReference>
<dbReference type="KEGG" id="nabu:FZC36_02225"/>
<dbReference type="GO" id="GO:0005840">
    <property type="term" value="C:ribosome"/>
    <property type="evidence" value="ECO:0007669"/>
    <property type="project" value="UniProtKB-KW"/>
</dbReference>
<accession>A0A5C0UHQ0</accession>
<sequence length="166" mass="18132">MNTSIKKKLIDDIKKIKLENDFLILTEQSCVSISDLDEIKHELGDGVEIKFVKNSLAKIAIENEEFSSFMKKSNFLVYGKSDPIESMCKVIKASKSSDSVNVKAALIQGDVFDKAGISAISKYKTKNALQATLVGAISSSCSGMVRCMSSLQSSIVRILSEKIKKG</sequence>
<dbReference type="Pfam" id="PF00466">
    <property type="entry name" value="Ribosomal_L10"/>
    <property type="match status" value="1"/>
</dbReference>
<gene>
    <name evidence="7" type="primary">rplJ</name>
    <name evidence="7" type="ORF">FZC36_02225</name>
</gene>
<keyword evidence="3 7" id="KW-0689">Ribosomal protein</keyword>
<evidence type="ECO:0000313" key="7">
    <source>
        <dbReference type="EMBL" id="QEK39230.1"/>
    </source>
</evidence>
<dbReference type="AlphaFoldDB" id="A0A5C0UHQ0"/>
<dbReference type="EMBL" id="CP043314">
    <property type="protein sequence ID" value="QEK39230.1"/>
    <property type="molecule type" value="Genomic_DNA"/>
</dbReference>
<proteinExistence type="inferred from homology"/>
<dbReference type="SUPFAM" id="SSF160369">
    <property type="entry name" value="Ribosomal protein L10-like"/>
    <property type="match status" value="1"/>
</dbReference>
<organism evidence="7 8">
    <name type="scientific">Candidatus Nesciobacter abundans</name>
    <dbReference type="NCBI Taxonomy" id="2601668"/>
    <lineage>
        <taxon>Bacteria</taxon>
        <taxon>Pseudomonadati</taxon>
        <taxon>Pseudomonadota</taxon>
        <taxon>Alphaproteobacteria</taxon>
        <taxon>Holosporales</taxon>
        <taxon>Holosporaceae</taxon>
        <taxon>Candidatus Nesciobacter</taxon>
    </lineage>
</organism>
<evidence type="ECO:0000256" key="6">
    <source>
        <dbReference type="ARBA" id="ARBA00035502"/>
    </source>
</evidence>
<dbReference type="PANTHER" id="PTHR11560">
    <property type="entry name" value="39S RIBOSOMAL PROTEIN L10, MITOCHONDRIAL"/>
    <property type="match status" value="1"/>
</dbReference>
<keyword evidence="4" id="KW-0687">Ribonucleoprotein</keyword>
<dbReference type="InterPro" id="IPR001790">
    <property type="entry name" value="Ribosomal_uL10"/>
</dbReference>
<comment type="function">
    <text evidence="1">Forms part of the ribosomal stalk, playing a central role in the interaction of the ribosome with GTP-bound translation factors.</text>
</comment>
<dbReference type="GO" id="GO:1990904">
    <property type="term" value="C:ribonucleoprotein complex"/>
    <property type="evidence" value="ECO:0007669"/>
    <property type="project" value="UniProtKB-KW"/>
</dbReference>